<evidence type="ECO:0000313" key="2">
    <source>
        <dbReference type="Proteomes" id="UP000250028"/>
    </source>
</evidence>
<organism evidence="1 2">
    <name type="scientific">Branchiibius hedensis</name>
    <dbReference type="NCBI Taxonomy" id="672460"/>
    <lineage>
        <taxon>Bacteria</taxon>
        <taxon>Bacillati</taxon>
        <taxon>Actinomycetota</taxon>
        <taxon>Actinomycetes</taxon>
        <taxon>Micrococcales</taxon>
        <taxon>Dermacoccaceae</taxon>
        <taxon>Branchiibius</taxon>
    </lineage>
</organism>
<reference evidence="2" key="1">
    <citation type="submission" date="2016-10" db="EMBL/GenBank/DDBJ databases">
        <authorList>
            <person name="Varghese N."/>
            <person name="Submissions S."/>
        </authorList>
    </citation>
    <scope>NUCLEOTIDE SEQUENCE [LARGE SCALE GENOMIC DNA]</scope>
    <source>
        <strain evidence="2">DSM 22951</strain>
    </source>
</reference>
<dbReference type="AlphaFoldDB" id="A0A2Y8ZQ14"/>
<name>A0A2Y8ZQ14_9MICO</name>
<sequence>MRTSEFWRLMNDEFGDTYARTLASGHHLHALGDRTVMTALDDGVRPKDVWSALCDDLEIPPERRFGRDLPLRERDV</sequence>
<proteinExistence type="predicted"/>
<evidence type="ECO:0000313" key="1">
    <source>
        <dbReference type="EMBL" id="SSA33476.1"/>
    </source>
</evidence>
<dbReference type="OrthoDB" id="3215033at2"/>
<protein>
    <recommendedName>
        <fullName evidence="3">DUF3046 domain-containing protein</fullName>
    </recommendedName>
</protein>
<dbReference type="InterPro" id="IPR021408">
    <property type="entry name" value="DUF3046"/>
</dbReference>
<keyword evidence="2" id="KW-1185">Reference proteome</keyword>
<dbReference type="Proteomes" id="UP000250028">
    <property type="component" value="Unassembled WGS sequence"/>
</dbReference>
<dbReference type="EMBL" id="UESZ01000001">
    <property type="protein sequence ID" value="SSA33476.1"/>
    <property type="molecule type" value="Genomic_DNA"/>
</dbReference>
<dbReference type="RefSeq" id="WP_109684174.1">
    <property type="nucleotide sequence ID" value="NZ_QGDN01000001.1"/>
</dbReference>
<gene>
    <name evidence="1" type="ORF">SAMN04489750_0758</name>
</gene>
<dbReference type="Pfam" id="PF11248">
    <property type="entry name" value="DUF3046"/>
    <property type="match status" value="1"/>
</dbReference>
<evidence type="ECO:0008006" key="3">
    <source>
        <dbReference type="Google" id="ProtNLM"/>
    </source>
</evidence>
<accession>A0A2Y8ZQ14</accession>